<evidence type="ECO:0000259" key="5">
    <source>
        <dbReference type="Pfam" id="PF24343"/>
    </source>
</evidence>
<keyword evidence="7" id="KW-1185">Reference proteome</keyword>
<evidence type="ECO:0000256" key="1">
    <source>
        <dbReference type="SAM" id="MobiDB-lite"/>
    </source>
</evidence>
<dbReference type="Proteomes" id="UP001152747">
    <property type="component" value="Unassembled WGS sequence"/>
</dbReference>
<feature type="domain" description="P-granule-associated protein DEPS-1 second OB-fold" evidence="4">
    <location>
        <begin position="115"/>
        <end position="192"/>
    </location>
</feature>
<dbReference type="Pfam" id="PF24339">
    <property type="entry name" value="OB_DEPS-1_3rd"/>
    <property type="match status" value="1"/>
</dbReference>
<feature type="domain" description="P-granule-associated protein DEPS-1 third OB-fold" evidence="2">
    <location>
        <begin position="246"/>
        <end position="314"/>
    </location>
</feature>
<name>A0A9P1MVK0_9PELO</name>
<evidence type="ECO:0000313" key="6">
    <source>
        <dbReference type="EMBL" id="CAI5437558.1"/>
    </source>
</evidence>
<sequence length="624" mass="70909">MYTGSEFQDEDIGPYEFEGLVITGVQKFDEGITNFVLLMSSPETKDCHKFEIFGVHESAFTFTIKEDIEKYVAFKNVVRRTSEPLRFGAIVKWNTKTCDLEKRIIHKFAREKSIFAVRSSGICNELRIGGVMNPDQSQFWNTFCPVNIPRMEALKAEPNVWLQSWVGIHVNGTNTQNVNINFEFAEFDDFDNTEQHRILSAPWNRANGKRQMLLKPDPTPTDDDDDILLERSISNVRAQNEWREDIYYQRGLFVGNHLIISRDMPQYDFIHPIRHPYNHKFLNGRVPTYPVAGEYLRFCASWSTLHHAFMVLEIDREHEFKNHRQSSSGNLKIGVKVSPEHPYLFIDSTDTLGLIDDPGYHLALWTYYVAYHPNLEAKVEITPVRATHNKSVRYRIVKRISSDATMSCFESWLQTAEFSVENVIGTAISDDTLISPQYPNILFKWVSLGEIKAGMTFRFSAIYRAGHGNEFLIVNPISCPGSASILTCSKVFTHEYALAKSSVIRVKMVKDKRFEQIAHSDVFGPIDTRQKHIDGDEFIAWVTESPKVKGTRQACTILEIFSTEIGIPVGFPEASRNKDNVFYQSGSAGSAASSTVSSSKRNFDGPTIRKLNSRTAANTSASNA</sequence>
<comment type="caution">
    <text evidence="6">The sequence shown here is derived from an EMBL/GenBank/DDBJ whole genome shotgun (WGS) entry which is preliminary data.</text>
</comment>
<evidence type="ECO:0000259" key="3">
    <source>
        <dbReference type="Pfam" id="PF24341"/>
    </source>
</evidence>
<feature type="compositionally biased region" description="Low complexity" evidence="1">
    <location>
        <begin position="588"/>
        <end position="599"/>
    </location>
</feature>
<dbReference type="InterPro" id="IPR057147">
    <property type="entry name" value="OB_DEPS-1_3rd"/>
</dbReference>
<reference evidence="6" key="1">
    <citation type="submission" date="2022-11" db="EMBL/GenBank/DDBJ databases">
        <authorList>
            <person name="Kikuchi T."/>
        </authorList>
    </citation>
    <scope>NUCLEOTIDE SEQUENCE</scope>
    <source>
        <strain evidence="6">PS1010</strain>
    </source>
</reference>
<gene>
    <name evidence="6" type="ORF">CAMP_LOCUS195</name>
</gene>
<dbReference type="Pfam" id="PF24342">
    <property type="entry name" value="OB_DEPS-1_2nd"/>
    <property type="match status" value="1"/>
</dbReference>
<feature type="domain" description="P-granule-associated protein DEPS-1 sixth OB-fold" evidence="3">
    <location>
        <begin position="503"/>
        <end position="564"/>
    </location>
</feature>
<dbReference type="Pfam" id="PF24341">
    <property type="entry name" value="OB_DEPS-1_6th"/>
    <property type="match status" value="1"/>
</dbReference>
<dbReference type="OrthoDB" id="5799162at2759"/>
<dbReference type="InterPro" id="IPR057144">
    <property type="entry name" value="OB_DEPS-1_6th"/>
</dbReference>
<organism evidence="6 7">
    <name type="scientific">Caenorhabditis angaria</name>
    <dbReference type="NCBI Taxonomy" id="860376"/>
    <lineage>
        <taxon>Eukaryota</taxon>
        <taxon>Metazoa</taxon>
        <taxon>Ecdysozoa</taxon>
        <taxon>Nematoda</taxon>
        <taxon>Chromadorea</taxon>
        <taxon>Rhabditida</taxon>
        <taxon>Rhabditina</taxon>
        <taxon>Rhabditomorpha</taxon>
        <taxon>Rhabditoidea</taxon>
        <taxon>Rhabditidae</taxon>
        <taxon>Peloderinae</taxon>
        <taxon>Caenorhabditis</taxon>
    </lineage>
</organism>
<feature type="domain" description="P-granule-associated protein DEPS-1 first OB-fold" evidence="5">
    <location>
        <begin position="19"/>
        <end position="110"/>
    </location>
</feature>
<evidence type="ECO:0000313" key="7">
    <source>
        <dbReference type="Proteomes" id="UP001152747"/>
    </source>
</evidence>
<dbReference type="AlphaFoldDB" id="A0A9P1MVK0"/>
<feature type="region of interest" description="Disordered" evidence="1">
    <location>
        <begin position="588"/>
        <end position="607"/>
    </location>
</feature>
<protein>
    <submittedName>
        <fullName evidence="6">Uncharacterized protein</fullName>
    </submittedName>
</protein>
<dbReference type="InterPro" id="IPR057139">
    <property type="entry name" value="OB_DEPS-1_1st"/>
</dbReference>
<dbReference type="EMBL" id="CANHGI010000001">
    <property type="protein sequence ID" value="CAI5437558.1"/>
    <property type="molecule type" value="Genomic_DNA"/>
</dbReference>
<evidence type="ECO:0000259" key="2">
    <source>
        <dbReference type="Pfam" id="PF24339"/>
    </source>
</evidence>
<proteinExistence type="predicted"/>
<dbReference type="InterPro" id="IPR057143">
    <property type="entry name" value="OB_DEPS-1_2nd"/>
</dbReference>
<dbReference type="Pfam" id="PF24343">
    <property type="entry name" value="OB_DEPS-1_1st"/>
    <property type="match status" value="1"/>
</dbReference>
<accession>A0A9P1MVK0</accession>
<evidence type="ECO:0000259" key="4">
    <source>
        <dbReference type="Pfam" id="PF24342"/>
    </source>
</evidence>